<dbReference type="InterPro" id="IPR021005">
    <property type="entry name" value="Znf_CGNR"/>
</dbReference>
<dbReference type="Proteomes" id="UP000708347">
    <property type="component" value="Unassembled WGS sequence"/>
</dbReference>
<proteinExistence type="predicted"/>
<evidence type="ECO:0000259" key="1">
    <source>
        <dbReference type="Pfam" id="PF11706"/>
    </source>
</evidence>
<dbReference type="Pfam" id="PF11706">
    <property type="entry name" value="zf-CGNR"/>
    <property type="match status" value="1"/>
</dbReference>
<comment type="caution">
    <text evidence="2">The sequence shown here is derived from an EMBL/GenBank/DDBJ whole genome shotgun (WGS) entry which is preliminary data.</text>
</comment>
<evidence type="ECO:0000313" key="3">
    <source>
        <dbReference type="Proteomes" id="UP000708347"/>
    </source>
</evidence>
<keyword evidence="3" id="KW-1185">Reference proteome</keyword>
<organism evidence="2 3">
    <name type="scientific">Mycolicibacterium sphagni</name>
    <dbReference type="NCBI Taxonomy" id="1786"/>
    <lineage>
        <taxon>Bacteria</taxon>
        <taxon>Bacillati</taxon>
        <taxon>Actinomycetota</taxon>
        <taxon>Actinomycetes</taxon>
        <taxon>Mycobacteriales</taxon>
        <taxon>Mycobacteriaceae</taxon>
        <taxon>Mycolicibacterium</taxon>
    </lineage>
</organism>
<feature type="domain" description="Zinc finger CGNR" evidence="1">
    <location>
        <begin position="149"/>
        <end position="191"/>
    </location>
</feature>
<dbReference type="PANTHER" id="PTHR35525:SF3">
    <property type="entry name" value="BLL6575 PROTEIN"/>
    <property type="match status" value="1"/>
</dbReference>
<dbReference type="Pfam" id="PF07336">
    <property type="entry name" value="ABATE"/>
    <property type="match status" value="1"/>
</dbReference>
<reference evidence="2 3" key="1">
    <citation type="submission" date="2019-05" db="EMBL/GenBank/DDBJ databases">
        <title>Mycolicibacterium sphagni ENV482 genome assembly.</title>
        <authorList>
            <person name="Chen W."/>
            <person name="Faulkner N.W."/>
            <person name="Hyman M.R."/>
        </authorList>
    </citation>
    <scope>NUCLEOTIDE SEQUENCE [LARGE SCALE GENOMIC DNA]</scope>
    <source>
        <strain evidence="2 3">ENV482</strain>
    </source>
</reference>
<accession>A0ABX2JUT9</accession>
<evidence type="ECO:0000313" key="2">
    <source>
        <dbReference type="EMBL" id="NTY60574.1"/>
    </source>
</evidence>
<dbReference type="Gene3D" id="1.10.3300.10">
    <property type="entry name" value="Jann2411-like domain"/>
    <property type="match status" value="1"/>
</dbReference>
<dbReference type="PANTHER" id="PTHR35525">
    <property type="entry name" value="BLL6575 PROTEIN"/>
    <property type="match status" value="1"/>
</dbReference>
<dbReference type="EMBL" id="VBSB01000008">
    <property type="protein sequence ID" value="NTY60574.1"/>
    <property type="molecule type" value="Genomic_DNA"/>
</dbReference>
<dbReference type="RefSeq" id="WP_174398383.1">
    <property type="nucleotide sequence ID" value="NZ_VBSB01000008.1"/>
</dbReference>
<sequence>MTQAPAEWLGDTEAKPAPVPLARIQALVNTVDLESGADRLALATDAQPWLQAQGLLPACDVPTADDLRTIRELREALRAMLVHNAGGPAPTDEQLGPLSQIADAAGARVHLGSDGTVHVGAESDSLNGRLLSLLLVVSDAQRDGTWTHLKACGNEDCRWAFYDRSRNHGGTWCDMATCGNKLKNREFRARRSRRD</sequence>
<dbReference type="InterPro" id="IPR023286">
    <property type="entry name" value="ABATE_dom_sf"/>
</dbReference>
<dbReference type="SUPFAM" id="SSF160904">
    <property type="entry name" value="Jann2411-like"/>
    <property type="match status" value="1"/>
</dbReference>
<protein>
    <submittedName>
        <fullName evidence="2">RNA-binding protein</fullName>
    </submittedName>
</protein>
<name>A0ABX2JUT9_9MYCO</name>
<dbReference type="InterPro" id="IPR010852">
    <property type="entry name" value="ABATE"/>
</dbReference>
<gene>
    <name evidence="2" type="ORF">FEG63_13570</name>
</gene>